<comment type="caution">
    <text evidence="4">The sequence shown here is derived from an EMBL/GenBank/DDBJ whole genome shotgun (WGS) entry which is preliminary data.</text>
</comment>
<dbReference type="GO" id="GO:0051287">
    <property type="term" value="F:NAD binding"/>
    <property type="evidence" value="ECO:0007669"/>
    <property type="project" value="InterPro"/>
</dbReference>
<dbReference type="RefSeq" id="WP_201684875.1">
    <property type="nucleotide sequence ID" value="NZ_JAEQNA010000006.1"/>
</dbReference>
<dbReference type="Gene3D" id="3.40.50.720">
    <property type="entry name" value="NAD(P)-binding Rossmann-like Domain"/>
    <property type="match status" value="2"/>
</dbReference>
<evidence type="ECO:0000313" key="5">
    <source>
        <dbReference type="Proteomes" id="UP000613011"/>
    </source>
</evidence>
<proteinExistence type="predicted"/>
<sequence>MRIVYWARAALGREQIVQALQAVPGAQLQVTTSLEDTLRALPGAQALALFHGPQSEARPILDALRAPGNTVRWLHFVSAGREGYEELGWPPGVIVSYAGGGVAPVVAEHAMALLLALSRRVPDMVSVTQRREWDRSLAAHARSLEGGTMTVVGWGHIGRELARRARAFDMRVLSISRGARPDPLADEALPLSRLHDGLARADVVVLAIALTPETTRLLGEAEFRACRPGALLVNVARGAVLDQEALCRALRSGHIGGAAVDVTDPEPLPADDPFWTCPNVLISPHFAGAGSPRSLARLAEGVADNLRRLMSGQPLAHVVSAG</sequence>
<dbReference type="CDD" id="cd05300">
    <property type="entry name" value="2-Hacid_dh_1"/>
    <property type="match status" value="1"/>
</dbReference>
<dbReference type="SUPFAM" id="SSF51735">
    <property type="entry name" value="NAD(P)-binding Rossmann-fold domains"/>
    <property type="match status" value="1"/>
</dbReference>
<name>A0A937D7A0_9BURK</name>
<dbReference type="AlphaFoldDB" id="A0A937D7A0"/>
<dbReference type="PANTHER" id="PTHR43333:SF1">
    <property type="entry name" value="D-ISOMER SPECIFIC 2-HYDROXYACID DEHYDROGENASE NAD-BINDING DOMAIN-CONTAINING PROTEIN"/>
    <property type="match status" value="1"/>
</dbReference>
<evidence type="ECO:0000313" key="4">
    <source>
        <dbReference type="EMBL" id="MBL0421793.1"/>
    </source>
</evidence>
<evidence type="ECO:0000256" key="1">
    <source>
        <dbReference type="ARBA" id="ARBA00023002"/>
    </source>
</evidence>
<feature type="domain" description="D-isomer specific 2-hydroxyacid dehydrogenase NAD-binding" evidence="3">
    <location>
        <begin position="111"/>
        <end position="287"/>
    </location>
</feature>
<dbReference type="InterPro" id="IPR029753">
    <property type="entry name" value="D-isomer_DH_CS"/>
</dbReference>
<protein>
    <submittedName>
        <fullName evidence="4">D-2-hydroxyacid dehydrogenase</fullName>
    </submittedName>
</protein>
<gene>
    <name evidence="4" type="ORF">JI739_15700</name>
</gene>
<dbReference type="Proteomes" id="UP000613011">
    <property type="component" value="Unassembled WGS sequence"/>
</dbReference>
<evidence type="ECO:0000259" key="3">
    <source>
        <dbReference type="Pfam" id="PF02826"/>
    </source>
</evidence>
<dbReference type="InterPro" id="IPR036291">
    <property type="entry name" value="NAD(P)-bd_dom_sf"/>
</dbReference>
<dbReference type="Pfam" id="PF02826">
    <property type="entry name" value="2-Hacid_dh_C"/>
    <property type="match status" value="1"/>
</dbReference>
<keyword evidence="5" id="KW-1185">Reference proteome</keyword>
<evidence type="ECO:0000256" key="2">
    <source>
        <dbReference type="ARBA" id="ARBA00023027"/>
    </source>
</evidence>
<dbReference type="GO" id="GO:0016616">
    <property type="term" value="F:oxidoreductase activity, acting on the CH-OH group of donors, NAD or NADP as acceptor"/>
    <property type="evidence" value="ECO:0007669"/>
    <property type="project" value="UniProtKB-ARBA"/>
</dbReference>
<organism evidence="4 5">
    <name type="scientific">Ramlibacter aurantiacus</name>
    <dbReference type="NCBI Taxonomy" id="2801330"/>
    <lineage>
        <taxon>Bacteria</taxon>
        <taxon>Pseudomonadati</taxon>
        <taxon>Pseudomonadota</taxon>
        <taxon>Betaproteobacteria</taxon>
        <taxon>Burkholderiales</taxon>
        <taxon>Comamonadaceae</taxon>
        <taxon>Ramlibacter</taxon>
    </lineage>
</organism>
<dbReference type="EMBL" id="JAEQNA010000006">
    <property type="protein sequence ID" value="MBL0421793.1"/>
    <property type="molecule type" value="Genomic_DNA"/>
</dbReference>
<keyword evidence="2" id="KW-0520">NAD</keyword>
<keyword evidence="1" id="KW-0560">Oxidoreductase</keyword>
<dbReference type="PROSITE" id="PS00671">
    <property type="entry name" value="D_2_HYDROXYACID_DH_3"/>
    <property type="match status" value="1"/>
</dbReference>
<reference evidence="4" key="1">
    <citation type="submission" date="2021-01" db="EMBL/GenBank/DDBJ databases">
        <title>Ramlibacter sp. strain AW1 16S ribosomal RNA gene Genome sequencing and assembly.</title>
        <authorList>
            <person name="Kang M."/>
        </authorList>
    </citation>
    <scope>NUCLEOTIDE SEQUENCE</scope>
    <source>
        <strain evidence="4">AW1</strain>
    </source>
</reference>
<dbReference type="PANTHER" id="PTHR43333">
    <property type="entry name" value="2-HACID_DH_C DOMAIN-CONTAINING PROTEIN"/>
    <property type="match status" value="1"/>
</dbReference>
<dbReference type="InterPro" id="IPR006140">
    <property type="entry name" value="D-isomer_DH_NAD-bd"/>
</dbReference>
<accession>A0A937D7A0</accession>